<gene>
    <name evidence="3" type="ORF">EJB05_15405</name>
    <name evidence="2" type="ORF">EJB05_53811</name>
</gene>
<name>A0A5J9SP00_9POAL</name>
<dbReference type="EMBL" id="RWGY01000547">
    <property type="protein sequence ID" value="TVU00752.1"/>
    <property type="molecule type" value="Genomic_DNA"/>
</dbReference>
<organism evidence="2 4">
    <name type="scientific">Eragrostis curvula</name>
    <name type="common">weeping love grass</name>
    <dbReference type="NCBI Taxonomy" id="38414"/>
    <lineage>
        <taxon>Eukaryota</taxon>
        <taxon>Viridiplantae</taxon>
        <taxon>Streptophyta</taxon>
        <taxon>Embryophyta</taxon>
        <taxon>Tracheophyta</taxon>
        <taxon>Spermatophyta</taxon>
        <taxon>Magnoliopsida</taxon>
        <taxon>Liliopsida</taxon>
        <taxon>Poales</taxon>
        <taxon>Poaceae</taxon>
        <taxon>PACMAD clade</taxon>
        <taxon>Chloridoideae</taxon>
        <taxon>Eragrostideae</taxon>
        <taxon>Eragrostidinae</taxon>
        <taxon>Eragrostis</taxon>
    </lineage>
</organism>
<evidence type="ECO:0000313" key="4">
    <source>
        <dbReference type="Proteomes" id="UP000324897"/>
    </source>
</evidence>
<comment type="caution">
    <text evidence="2">The sequence shown here is derived from an EMBL/GenBank/DDBJ whole genome shotgun (WGS) entry which is preliminary data.</text>
</comment>
<dbReference type="AlphaFoldDB" id="A0A5J9SP00"/>
<reference evidence="2 4" key="1">
    <citation type="journal article" date="2019" name="Sci. Rep.">
        <title>A high-quality genome of Eragrostis curvula grass provides insights into Poaceae evolution and supports new strategies to enhance forage quality.</title>
        <authorList>
            <person name="Carballo J."/>
            <person name="Santos B.A.C.M."/>
            <person name="Zappacosta D."/>
            <person name="Garbus I."/>
            <person name="Selva J.P."/>
            <person name="Gallo C.A."/>
            <person name="Diaz A."/>
            <person name="Albertini E."/>
            <person name="Caccamo M."/>
            <person name="Echenique V."/>
        </authorList>
    </citation>
    <scope>NUCLEOTIDE SEQUENCE [LARGE SCALE GENOMIC DNA]</scope>
    <source>
        <strain evidence="4">cv. Victoria</strain>
        <tissue evidence="2">Leaf</tissue>
    </source>
</reference>
<feature type="region of interest" description="Disordered" evidence="1">
    <location>
        <begin position="1"/>
        <end position="41"/>
    </location>
</feature>
<dbReference type="EMBL" id="RWGY01000007">
    <property type="protein sequence ID" value="TVU41850.1"/>
    <property type="molecule type" value="Genomic_DNA"/>
</dbReference>
<dbReference type="Gramene" id="TVU41850">
    <property type="protein sequence ID" value="TVU41850"/>
    <property type="gene ID" value="EJB05_15405"/>
</dbReference>
<dbReference type="Gramene" id="TVU00752">
    <property type="protein sequence ID" value="TVU00752"/>
    <property type="gene ID" value="EJB05_53811"/>
</dbReference>
<accession>A0A5J9SP00</accession>
<sequence>MEWCSPSRLWSGGSAEDASAMAGSSKEMPGSDARQPDTRTGLERGRDQLHKAIAEKINLISLQQRL</sequence>
<dbReference type="Proteomes" id="UP000324897">
    <property type="component" value="Chromosome 4"/>
</dbReference>
<keyword evidence="4" id="KW-1185">Reference proteome</keyword>
<proteinExistence type="predicted"/>
<evidence type="ECO:0000313" key="2">
    <source>
        <dbReference type="EMBL" id="TVU00752.1"/>
    </source>
</evidence>
<protein>
    <submittedName>
        <fullName evidence="2">Uncharacterized protein</fullName>
    </submittedName>
</protein>
<evidence type="ECO:0000256" key="1">
    <source>
        <dbReference type="SAM" id="MobiDB-lite"/>
    </source>
</evidence>
<evidence type="ECO:0000313" key="3">
    <source>
        <dbReference type="EMBL" id="TVU41850.1"/>
    </source>
</evidence>